<dbReference type="GeneID" id="120065105"/>
<evidence type="ECO:0000256" key="3">
    <source>
        <dbReference type="ARBA" id="ARBA00022989"/>
    </source>
</evidence>
<feature type="transmembrane region" description="Helical" evidence="5">
    <location>
        <begin position="90"/>
        <end position="111"/>
    </location>
</feature>
<evidence type="ECO:0000313" key="7">
    <source>
        <dbReference type="RefSeq" id="XP_038871755.1"/>
    </source>
</evidence>
<sequence length="125" mass="14014">MVVVYSRIQFSGITAGLLIMHVGGEHYSGGLWGRVSHHDINHHHSQTEARVLPSLTQDIYPIMPACSVCLHWNPVLGLVFPFLIELLKSFSFVLFTCMCLLASLYVFFYLLETMGKTLLEISGSL</sequence>
<evidence type="ECO:0000256" key="5">
    <source>
        <dbReference type="SAM" id="Phobius"/>
    </source>
</evidence>
<dbReference type="AlphaFoldDB" id="A0A8U1H7Z0"/>
<accession>A0A8U1H7Z0</accession>
<dbReference type="InterPro" id="IPR005828">
    <property type="entry name" value="MFS_sugar_transport-like"/>
</dbReference>
<dbReference type="Gene3D" id="1.20.1250.20">
    <property type="entry name" value="MFS general substrate transporter like domains"/>
    <property type="match status" value="1"/>
</dbReference>
<evidence type="ECO:0000256" key="1">
    <source>
        <dbReference type="ARBA" id="ARBA00004141"/>
    </source>
</evidence>
<name>A0A8U1H7Z0_SALNM</name>
<dbReference type="GO" id="GO:0016020">
    <property type="term" value="C:membrane"/>
    <property type="evidence" value="ECO:0007669"/>
    <property type="project" value="UniProtKB-SubCell"/>
</dbReference>
<dbReference type="KEGG" id="snh:120065105"/>
<keyword evidence="4 5" id="KW-0472">Membrane</keyword>
<reference evidence="7" key="1">
    <citation type="submission" date="2025-08" db="UniProtKB">
        <authorList>
            <consortium name="RefSeq"/>
        </authorList>
    </citation>
    <scope>IDENTIFICATION</scope>
    <source>
        <tissue evidence="7">White muscle</tissue>
    </source>
</reference>
<evidence type="ECO:0000256" key="2">
    <source>
        <dbReference type="ARBA" id="ARBA00022692"/>
    </source>
</evidence>
<dbReference type="Pfam" id="PF00083">
    <property type="entry name" value="Sugar_tr"/>
    <property type="match status" value="1"/>
</dbReference>
<gene>
    <name evidence="7" type="primary">LOC120065105</name>
</gene>
<dbReference type="Proteomes" id="UP000808372">
    <property type="component" value="Chromosome 20"/>
</dbReference>
<dbReference type="GO" id="GO:0022857">
    <property type="term" value="F:transmembrane transporter activity"/>
    <property type="evidence" value="ECO:0007669"/>
    <property type="project" value="InterPro"/>
</dbReference>
<evidence type="ECO:0000256" key="4">
    <source>
        <dbReference type="ARBA" id="ARBA00023136"/>
    </source>
</evidence>
<comment type="subcellular location">
    <subcellularLocation>
        <location evidence="1">Membrane</location>
        <topology evidence="1">Multi-pass membrane protein</topology>
    </subcellularLocation>
</comment>
<dbReference type="InterPro" id="IPR036259">
    <property type="entry name" value="MFS_trans_sf"/>
</dbReference>
<keyword evidence="3 5" id="KW-1133">Transmembrane helix</keyword>
<dbReference type="RefSeq" id="XP_038871755.1">
    <property type="nucleotide sequence ID" value="XM_039015827.1"/>
</dbReference>
<protein>
    <submittedName>
        <fullName evidence="7">Uncharacterized protein LOC120065105 isoform X1</fullName>
    </submittedName>
</protein>
<keyword evidence="2 5" id="KW-0812">Transmembrane</keyword>
<proteinExistence type="predicted"/>
<evidence type="ECO:0000313" key="6">
    <source>
        <dbReference type="Proteomes" id="UP000808372"/>
    </source>
</evidence>
<organism evidence="6 7">
    <name type="scientific">Salvelinus namaycush</name>
    <name type="common">Lake trout</name>
    <name type="synonym">Salmo namaycush</name>
    <dbReference type="NCBI Taxonomy" id="8040"/>
    <lineage>
        <taxon>Eukaryota</taxon>
        <taxon>Metazoa</taxon>
        <taxon>Chordata</taxon>
        <taxon>Craniata</taxon>
        <taxon>Vertebrata</taxon>
        <taxon>Euteleostomi</taxon>
        <taxon>Actinopterygii</taxon>
        <taxon>Neopterygii</taxon>
        <taxon>Teleostei</taxon>
        <taxon>Protacanthopterygii</taxon>
        <taxon>Salmoniformes</taxon>
        <taxon>Salmonidae</taxon>
        <taxon>Salmoninae</taxon>
        <taxon>Salvelinus</taxon>
    </lineage>
</organism>
<keyword evidence="6" id="KW-1185">Reference proteome</keyword>